<proteinExistence type="predicted"/>
<keyword evidence="3" id="KW-1185">Reference proteome</keyword>
<evidence type="ECO:0000313" key="3">
    <source>
        <dbReference type="Proteomes" id="UP000007800"/>
    </source>
</evidence>
<dbReference type="Proteomes" id="UP000007800">
    <property type="component" value="Unassembled WGS sequence"/>
</dbReference>
<evidence type="ECO:0000313" key="2">
    <source>
        <dbReference type="EMBL" id="EER11960.1"/>
    </source>
</evidence>
<keyword evidence="1" id="KW-1133">Transmembrane helix</keyword>
<gene>
    <name evidence="2" type="ORF">Pmar_PMAR019062</name>
</gene>
<reference evidence="2 3" key="1">
    <citation type="submission" date="2008-07" db="EMBL/GenBank/DDBJ databases">
        <authorList>
            <person name="El-Sayed N."/>
            <person name="Caler E."/>
            <person name="Inman J."/>
            <person name="Amedeo P."/>
            <person name="Hass B."/>
            <person name="Wortman J."/>
        </authorList>
    </citation>
    <scope>NUCLEOTIDE SEQUENCE [LARGE SCALE GENOMIC DNA]</scope>
    <source>
        <strain evidence="3">ATCC 50983 / TXsc</strain>
    </source>
</reference>
<sequence>MAQLSSYVIALLDLACIRDCDVIVQVLYFPPIMQIVLTLVTILASIVHHVGAGSWSGLVIAEKMLGADSAYCQRVCEERPGCIFSYCGDDNKCHGIGSGAAPEEVTCGAAATSFDSCTSACDSVVDCSASTWKSFCKTWLDTPVCFGLLQGSNGLCYETTPGCTGSAYACP</sequence>
<keyword evidence="1" id="KW-0472">Membrane</keyword>
<keyword evidence="1" id="KW-0812">Transmembrane</keyword>
<dbReference type="InParanoid" id="C5KTR8"/>
<dbReference type="RefSeq" id="XP_002780165.1">
    <property type="nucleotide sequence ID" value="XM_002780119.1"/>
</dbReference>
<evidence type="ECO:0000256" key="1">
    <source>
        <dbReference type="SAM" id="Phobius"/>
    </source>
</evidence>
<dbReference type="EMBL" id="GG676180">
    <property type="protein sequence ID" value="EER11960.1"/>
    <property type="molecule type" value="Genomic_DNA"/>
</dbReference>
<evidence type="ECO:0008006" key="4">
    <source>
        <dbReference type="Google" id="ProtNLM"/>
    </source>
</evidence>
<organism evidence="3">
    <name type="scientific">Perkinsus marinus (strain ATCC 50983 / TXsc)</name>
    <dbReference type="NCBI Taxonomy" id="423536"/>
    <lineage>
        <taxon>Eukaryota</taxon>
        <taxon>Sar</taxon>
        <taxon>Alveolata</taxon>
        <taxon>Perkinsozoa</taxon>
        <taxon>Perkinsea</taxon>
        <taxon>Perkinsida</taxon>
        <taxon>Perkinsidae</taxon>
        <taxon>Perkinsus</taxon>
    </lineage>
</organism>
<name>C5KTR8_PERM5</name>
<dbReference type="AlphaFoldDB" id="C5KTR8"/>
<accession>C5KTR8</accession>
<dbReference type="OMA" id="CSASTWK"/>
<protein>
    <recommendedName>
        <fullName evidence="4">Apple domain-containing protein</fullName>
    </recommendedName>
</protein>
<feature type="transmembrane region" description="Helical" evidence="1">
    <location>
        <begin position="27"/>
        <end position="47"/>
    </location>
</feature>
<dbReference type="GeneID" id="9060798"/>